<reference evidence="2" key="1">
    <citation type="journal article" date="2014" name="Science">
        <title>Ancient hybridizations among the ancestral genomes of bread wheat.</title>
        <authorList>
            <consortium name="International Wheat Genome Sequencing Consortium,"/>
            <person name="Marcussen T."/>
            <person name="Sandve S.R."/>
            <person name="Heier L."/>
            <person name="Spannagl M."/>
            <person name="Pfeifer M."/>
            <person name="Jakobsen K.S."/>
            <person name="Wulff B.B."/>
            <person name="Steuernagel B."/>
            <person name="Mayer K.F."/>
            <person name="Olsen O.A."/>
        </authorList>
    </citation>
    <scope>NUCLEOTIDE SEQUENCE [LARGE SCALE GENOMIC DNA]</scope>
    <source>
        <strain evidence="2">cv. AL8/78</strain>
    </source>
</reference>
<reference evidence="1" key="3">
    <citation type="journal article" date="2017" name="Nature">
        <title>Genome sequence of the progenitor of the wheat D genome Aegilops tauschii.</title>
        <authorList>
            <person name="Luo M.C."/>
            <person name="Gu Y.Q."/>
            <person name="Puiu D."/>
            <person name="Wang H."/>
            <person name="Twardziok S.O."/>
            <person name="Deal K.R."/>
            <person name="Huo N."/>
            <person name="Zhu T."/>
            <person name="Wang L."/>
            <person name="Wang Y."/>
            <person name="McGuire P.E."/>
            <person name="Liu S."/>
            <person name="Long H."/>
            <person name="Ramasamy R.K."/>
            <person name="Rodriguez J.C."/>
            <person name="Van S.L."/>
            <person name="Yuan L."/>
            <person name="Wang Z."/>
            <person name="Xia Z."/>
            <person name="Xiao L."/>
            <person name="Anderson O.D."/>
            <person name="Ouyang S."/>
            <person name="Liang Y."/>
            <person name="Zimin A.V."/>
            <person name="Pertea G."/>
            <person name="Qi P."/>
            <person name="Bennetzen J.L."/>
            <person name="Dai X."/>
            <person name="Dawson M.W."/>
            <person name="Muller H.G."/>
            <person name="Kugler K."/>
            <person name="Rivarola-Duarte L."/>
            <person name="Spannagl M."/>
            <person name="Mayer K.F.X."/>
            <person name="Lu F.H."/>
            <person name="Bevan M.W."/>
            <person name="Leroy P."/>
            <person name="Li P."/>
            <person name="You F.M."/>
            <person name="Sun Q."/>
            <person name="Liu Z."/>
            <person name="Lyons E."/>
            <person name="Wicker T."/>
            <person name="Salzberg S.L."/>
            <person name="Devos K.M."/>
            <person name="Dvorak J."/>
        </authorList>
    </citation>
    <scope>NUCLEOTIDE SEQUENCE [LARGE SCALE GENOMIC DNA]</scope>
    <source>
        <strain evidence="1">cv. AL8/78</strain>
    </source>
</reference>
<protein>
    <submittedName>
        <fullName evidence="1">Uncharacterized protein</fullName>
    </submittedName>
</protein>
<dbReference type="Gramene" id="AET1Gv20632200.3">
    <property type="protein sequence ID" value="AET1Gv20632200.3"/>
    <property type="gene ID" value="AET1Gv20632200"/>
</dbReference>
<reference evidence="1" key="4">
    <citation type="submission" date="2019-03" db="UniProtKB">
        <authorList>
            <consortium name="EnsemblPlants"/>
        </authorList>
    </citation>
    <scope>IDENTIFICATION</scope>
</reference>
<dbReference type="EnsemblPlants" id="AET1Gv20632200.3">
    <property type="protein sequence ID" value="AET1Gv20632200.3"/>
    <property type="gene ID" value="AET1Gv20632200"/>
</dbReference>
<evidence type="ECO:0000313" key="2">
    <source>
        <dbReference type="Proteomes" id="UP000015105"/>
    </source>
</evidence>
<accession>A0A452Z4N6</accession>
<name>A0A452Z4N6_AEGTS</name>
<reference evidence="1" key="5">
    <citation type="journal article" date="2021" name="G3 (Bethesda)">
        <title>Aegilops tauschii genome assembly Aet v5.0 features greater sequence contiguity and improved annotation.</title>
        <authorList>
            <person name="Wang L."/>
            <person name="Zhu T."/>
            <person name="Rodriguez J.C."/>
            <person name="Deal K.R."/>
            <person name="Dubcovsky J."/>
            <person name="McGuire P.E."/>
            <person name="Lux T."/>
            <person name="Spannagl M."/>
            <person name="Mayer K.F.X."/>
            <person name="Baldrich P."/>
            <person name="Meyers B.C."/>
            <person name="Huo N."/>
            <person name="Gu Y.Q."/>
            <person name="Zhou H."/>
            <person name="Devos K.M."/>
            <person name="Bennetzen J.L."/>
            <person name="Unver T."/>
            <person name="Budak H."/>
            <person name="Gulick P.J."/>
            <person name="Galiba G."/>
            <person name="Kalapos B."/>
            <person name="Nelson D.R."/>
            <person name="Li P."/>
            <person name="You F.M."/>
            <person name="Luo M.C."/>
            <person name="Dvorak J."/>
        </authorList>
    </citation>
    <scope>NUCLEOTIDE SEQUENCE [LARGE SCALE GENOMIC DNA]</scope>
    <source>
        <strain evidence="1">cv. AL8/78</strain>
    </source>
</reference>
<sequence>MAVAGSWRKLPLRGGGGWWWDGCVFLVAVYVELTLAEVGLARALEIVEAARLMCCVMRRLRSWWSARLSSSGSLVFFYILGWEKSPLHDAEASNGDVCGRRPLLGGVALARSDSLPRAPRKPLVRPLDQTAAVSWRRSLFGGVVLLLEEFRWHGSIRRRLLLWVWASMAQCTPSRALSR</sequence>
<dbReference type="AlphaFoldDB" id="A0A452Z4N6"/>
<evidence type="ECO:0000313" key="1">
    <source>
        <dbReference type="EnsemblPlants" id="AET1Gv20632200.3"/>
    </source>
</evidence>
<keyword evidence="2" id="KW-1185">Reference proteome</keyword>
<organism evidence="1 2">
    <name type="scientific">Aegilops tauschii subsp. strangulata</name>
    <name type="common">Goatgrass</name>
    <dbReference type="NCBI Taxonomy" id="200361"/>
    <lineage>
        <taxon>Eukaryota</taxon>
        <taxon>Viridiplantae</taxon>
        <taxon>Streptophyta</taxon>
        <taxon>Embryophyta</taxon>
        <taxon>Tracheophyta</taxon>
        <taxon>Spermatophyta</taxon>
        <taxon>Magnoliopsida</taxon>
        <taxon>Liliopsida</taxon>
        <taxon>Poales</taxon>
        <taxon>Poaceae</taxon>
        <taxon>BOP clade</taxon>
        <taxon>Pooideae</taxon>
        <taxon>Triticodae</taxon>
        <taxon>Triticeae</taxon>
        <taxon>Triticinae</taxon>
        <taxon>Aegilops</taxon>
    </lineage>
</organism>
<dbReference type="Proteomes" id="UP000015105">
    <property type="component" value="Chromosome 1D"/>
</dbReference>
<proteinExistence type="predicted"/>
<reference evidence="2" key="2">
    <citation type="journal article" date="2017" name="Nat. Plants">
        <title>The Aegilops tauschii genome reveals multiple impacts of transposons.</title>
        <authorList>
            <person name="Zhao G."/>
            <person name="Zou C."/>
            <person name="Li K."/>
            <person name="Wang K."/>
            <person name="Li T."/>
            <person name="Gao L."/>
            <person name="Zhang X."/>
            <person name="Wang H."/>
            <person name="Yang Z."/>
            <person name="Liu X."/>
            <person name="Jiang W."/>
            <person name="Mao L."/>
            <person name="Kong X."/>
            <person name="Jiao Y."/>
            <person name="Jia J."/>
        </authorList>
    </citation>
    <scope>NUCLEOTIDE SEQUENCE [LARGE SCALE GENOMIC DNA]</scope>
    <source>
        <strain evidence="2">cv. AL8/78</strain>
    </source>
</reference>